<reference evidence="2 3" key="1">
    <citation type="submission" date="2019-02" db="EMBL/GenBank/DDBJ databases">
        <title>Deep-cultivation of Planctomycetes and their phenomic and genomic characterization uncovers novel biology.</title>
        <authorList>
            <person name="Wiegand S."/>
            <person name="Jogler M."/>
            <person name="Boedeker C."/>
            <person name="Pinto D."/>
            <person name="Vollmers J."/>
            <person name="Rivas-Marin E."/>
            <person name="Kohn T."/>
            <person name="Peeters S.H."/>
            <person name="Heuer A."/>
            <person name="Rast P."/>
            <person name="Oberbeckmann S."/>
            <person name="Bunk B."/>
            <person name="Jeske O."/>
            <person name="Meyerdierks A."/>
            <person name="Storesund J.E."/>
            <person name="Kallscheuer N."/>
            <person name="Luecker S."/>
            <person name="Lage O.M."/>
            <person name="Pohl T."/>
            <person name="Merkel B.J."/>
            <person name="Hornburger P."/>
            <person name="Mueller R.-W."/>
            <person name="Bruemmer F."/>
            <person name="Labrenz M."/>
            <person name="Spormann A.M."/>
            <person name="Op Den Camp H."/>
            <person name="Overmann J."/>
            <person name="Amann R."/>
            <person name="Jetten M.S.M."/>
            <person name="Mascher T."/>
            <person name="Medema M.H."/>
            <person name="Devos D.P."/>
            <person name="Kaster A.-K."/>
            <person name="Ovreas L."/>
            <person name="Rohde M."/>
            <person name="Galperin M.Y."/>
            <person name="Jogler C."/>
        </authorList>
    </citation>
    <scope>NUCLEOTIDE SEQUENCE [LARGE SCALE GENOMIC DNA]</scope>
    <source>
        <strain evidence="2 3">Pla123a</strain>
    </source>
</reference>
<evidence type="ECO:0000313" key="3">
    <source>
        <dbReference type="Proteomes" id="UP000318478"/>
    </source>
</evidence>
<accession>A0A5C5XUH0</accession>
<keyword evidence="3" id="KW-1185">Reference proteome</keyword>
<evidence type="ECO:0000256" key="1">
    <source>
        <dbReference type="SAM" id="SignalP"/>
    </source>
</evidence>
<sequence length="625" mass="63252" precursor="true">MRLSLKTAATLLAGLALVGAAQAQTDVVFQPASGDYFVDDNWLDPFENMFVPSAGFNERAVIDDGRLAFVQTDGGTSPGQVALGTTIADTGTLEVRSGGVLAVATADLWNGGISVGPSGVGVVTVLPGGTLTAQGPLTTGVNAANTITVGAASGAGTATLTPNAAVLNGTTQVYPNADFSTTTTLNFGAGSNYQVEVSGASSGMISAGETATLGGTLTMNFDAAPSIGSSWTVLEANAFSGAFSNLESSSPLPFGQKLILSTADVASRVQANVSLEEVLVMEVNRDTGVATITQPGGSTLSMDSYFLASDGVGALRSSGWSSLNGRPGFGSDWIPVAADANTVGELKASGEVTFASGASTSLGSVYNPFAGGFGESAEDLQFTYSRASDGAIINGVVSYTGTAVNTLLLQVDPVTGEAYLRNTSGSAVQIDGYHVQSDSQSLSSAGWSSLDDQEVEGSGSWLELLSVDSSLVGEFAINAGGTEIAPGDAMNLGNVYVGDGSGSRDLEFEFLLLGQEQGVSGAVIYEAFAGAALFGDFNDDGLVNGADYTIWRDNLGQSDSVLNGNGSNDASGNVVQADYFLWRNHYGISNASAGSAAAAAAPEPTAMLLGLIAAAPLVSRRRKAA</sequence>
<dbReference type="AlphaFoldDB" id="A0A5C5XUH0"/>
<feature type="signal peptide" evidence="1">
    <location>
        <begin position="1"/>
        <end position="23"/>
    </location>
</feature>
<keyword evidence="1" id="KW-0732">Signal</keyword>
<evidence type="ECO:0008006" key="4">
    <source>
        <dbReference type="Google" id="ProtNLM"/>
    </source>
</evidence>
<dbReference type="Proteomes" id="UP000318478">
    <property type="component" value="Unassembled WGS sequence"/>
</dbReference>
<dbReference type="OrthoDB" id="250975at2"/>
<feature type="chain" id="PRO_5022809276" description="Dockerin domain-containing protein" evidence="1">
    <location>
        <begin position="24"/>
        <end position="625"/>
    </location>
</feature>
<evidence type="ECO:0000313" key="2">
    <source>
        <dbReference type="EMBL" id="TWT66887.1"/>
    </source>
</evidence>
<gene>
    <name evidence="2" type="ORF">Pla123a_45880</name>
</gene>
<proteinExistence type="predicted"/>
<dbReference type="RefSeq" id="WP_146591304.1">
    <property type="nucleotide sequence ID" value="NZ_SJPO01000014.1"/>
</dbReference>
<organism evidence="2 3">
    <name type="scientific">Posidoniimonas polymericola</name>
    <dbReference type="NCBI Taxonomy" id="2528002"/>
    <lineage>
        <taxon>Bacteria</taxon>
        <taxon>Pseudomonadati</taxon>
        <taxon>Planctomycetota</taxon>
        <taxon>Planctomycetia</taxon>
        <taxon>Pirellulales</taxon>
        <taxon>Lacipirellulaceae</taxon>
        <taxon>Posidoniimonas</taxon>
    </lineage>
</organism>
<name>A0A5C5XUH0_9BACT</name>
<comment type="caution">
    <text evidence="2">The sequence shown here is derived from an EMBL/GenBank/DDBJ whole genome shotgun (WGS) entry which is preliminary data.</text>
</comment>
<protein>
    <recommendedName>
        <fullName evidence="4">Dockerin domain-containing protein</fullName>
    </recommendedName>
</protein>
<dbReference type="EMBL" id="SJPO01000014">
    <property type="protein sequence ID" value="TWT66887.1"/>
    <property type="molecule type" value="Genomic_DNA"/>
</dbReference>